<gene>
    <name evidence="3" type="ORF">NG799_02000</name>
</gene>
<organism evidence="3 4">
    <name type="scientific">Laspinema palackyanum D2a</name>
    <dbReference type="NCBI Taxonomy" id="2953684"/>
    <lineage>
        <taxon>Bacteria</taxon>
        <taxon>Bacillati</taxon>
        <taxon>Cyanobacteriota</taxon>
        <taxon>Cyanophyceae</taxon>
        <taxon>Oscillatoriophycideae</taxon>
        <taxon>Oscillatoriales</taxon>
        <taxon>Laspinemataceae</taxon>
        <taxon>Laspinema</taxon>
        <taxon>Laspinema palackyanum</taxon>
    </lineage>
</organism>
<protein>
    <submittedName>
        <fullName evidence="3">RAMP superfamily CRISPR-associated protein</fullName>
    </submittedName>
</protein>
<evidence type="ECO:0000256" key="1">
    <source>
        <dbReference type="ARBA" id="ARBA00023118"/>
    </source>
</evidence>
<evidence type="ECO:0000313" key="3">
    <source>
        <dbReference type="EMBL" id="MCT7965105.1"/>
    </source>
</evidence>
<dbReference type="EMBL" id="JAMXFF010000002">
    <property type="protein sequence ID" value="MCT7965105.1"/>
    <property type="molecule type" value="Genomic_DNA"/>
</dbReference>
<sequence>MTTTPKPLLPTKLPDWYTVSEKEKGWTPTTDDFKKPAVENAWEKTAPPASKRYTIRVTDLQIISPVQVGGGSFPEGHILPARIAGVPCIPGSSVRGVLLNWLKDNWNEISDPKEQEFWESLIDRREGWHWRPREIRFENVPLIQLKPYPLHPQQNWQLYGEDSLNNQGNQTNRTLASQWQAAPKHPKPEGTQPIAIARVQSENPVFQISLKKPASGDQKNWLEKRLKQMLEQHGIGRGTSSGFGRLAVSVPQTGTWTIELTGMKPYECDQTRKYRWTPQVLRATLRGYFTRLALPLLGKPNAERLTNILFGGISSRNNQKGCIAELSLTSFLSKIRPSSPDHTTNYRNIPTEVAHETWVILVNHQVNFKGKNCPVEQQNTVAKLLKPLIENLLSLASRVGGLGPGWRRHPHKMEKIDENGPFYLYRGSKFTVNPASSQPLANLIQKLNEIIKKLAIAHNVPLNATPNVPGQLISIWQGERKKWRSLVHGVCSSDAPNRSERPWCGDSKTRPSGYAVREYDDFCWITVFDSGVVDTLNEQGFNQIWPLSTS</sequence>
<reference evidence="3 4" key="1">
    <citation type="journal article" date="2022" name="Front. Microbiol.">
        <title>High genomic differentiation and limited gene flow indicate recent cryptic speciation within the genus Laspinema (cyanobacteria).</title>
        <authorList>
            <person name="Stanojkovic A."/>
            <person name="Skoupy S."/>
            <person name="Skaloud P."/>
            <person name="Dvorak P."/>
        </authorList>
    </citation>
    <scope>NUCLEOTIDE SEQUENCE [LARGE SCALE GENOMIC DNA]</scope>
    <source>
        <strain evidence="3 4">D2a</strain>
    </source>
</reference>
<accession>A0ABT2MK36</accession>
<evidence type="ECO:0000259" key="2">
    <source>
        <dbReference type="Pfam" id="PF03787"/>
    </source>
</evidence>
<dbReference type="InterPro" id="IPR005537">
    <property type="entry name" value="RAMP_III_fam"/>
</dbReference>
<dbReference type="RefSeq" id="WP_368004825.1">
    <property type="nucleotide sequence ID" value="NZ_JAMXFF010000002.1"/>
</dbReference>
<evidence type="ECO:0000313" key="4">
    <source>
        <dbReference type="Proteomes" id="UP001525890"/>
    </source>
</evidence>
<proteinExistence type="predicted"/>
<dbReference type="Pfam" id="PF03787">
    <property type="entry name" value="RAMPs"/>
    <property type="match status" value="1"/>
</dbReference>
<dbReference type="Proteomes" id="UP001525890">
    <property type="component" value="Unassembled WGS sequence"/>
</dbReference>
<comment type="caution">
    <text evidence="3">The sequence shown here is derived from an EMBL/GenBank/DDBJ whole genome shotgun (WGS) entry which is preliminary data.</text>
</comment>
<feature type="domain" description="CRISPR type III-associated protein" evidence="2">
    <location>
        <begin position="60"/>
        <end position="246"/>
    </location>
</feature>
<keyword evidence="1" id="KW-0051">Antiviral defense</keyword>
<keyword evidence="4" id="KW-1185">Reference proteome</keyword>
<name>A0ABT2MK36_9CYAN</name>